<reference evidence="3" key="1">
    <citation type="submission" date="2020-03" db="EMBL/GenBank/DDBJ databases">
        <title>The deep terrestrial virosphere.</title>
        <authorList>
            <person name="Holmfeldt K."/>
            <person name="Nilsson E."/>
            <person name="Simone D."/>
            <person name="Lopez-Fernandez M."/>
            <person name="Wu X."/>
            <person name="de Brujin I."/>
            <person name="Lundin D."/>
            <person name="Andersson A."/>
            <person name="Bertilsson S."/>
            <person name="Dopson M."/>
        </authorList>
    </citation>
    <scope>NUCLEOTIDE SEQUENCE</scope>
    <source>
        <strain evidence="3">MM415A01968</strain>
        <strain evidence="2">MM415B01890</strain>
    </source>
</reference>
<dbReference type="AlphaFoldDB" id="A0A6M3JZ34"/>
<gene>
    <name evidence="3" type="ORF">MM415A01968_0008</name>
    <name evidence="2" type="ORF">MM415B01890_0017</name>
</gene>
<keyword evidence="1" id="KW-0472">Membrane</keyword>
<name>A0A6M3JZ34_9ZZZZ</name>
<organism evidence="3">
    <name type="scientific">viral metagenome</name>
    <dbReference type="NCBI Taxonomy" id="1070528"/>
    <lineage>
        <taxon>unclassified sequences</taxon>
        <taxon>metagenomes</taxon>
        <taxon>organismal metagenomes</taxon>
    </lineage>
</organism>
<keyword evidence="1" id="KW-1133">Transmembrane helix</keyword>
<proteinExistence type="predicted"/>
<dbReference type="EMBL" id="MT141209">
    <property type="protein sequence ID" value="QJA56284.1"/>
    <property type="molecule type" value="Genomic_DNA"/>
</dbReference>
<evidence type="ECO:0000313" key="3">
    <source>
        <dbReference type="EMBL" id="QJA74571.1"/>
    </source>
</evidence>
<feature type="transmembrane region" description="Helical" evidence="1">
    <location>
        <begin position="31"/>
        <end position="49"/>
    </location>
</feature>
<evidence type="ECO:0000313" key="2">
    <source>
        <dbReference type="EMBL" id="QJA56284.1"/>
    </source>
</evidence>
<protein>
    <submittedName>
        <fullName evidence="3">Uncharacterized protein</fullName>
    </submittedName>
</protein>
<keyword evidence="1" id="KW-0812">Transmembrane</keyword>
<dbReference type="EMBL" id="MT142106">
    <property type="protein sequence ID" value="QJA74571.1"/>
    <property type="molecule type" value="Genomic_DNA"/>
</dbReference>
<evidence type="ECO:0000256" key="1">
    <source>
        <dbReference type="SAM" id="Phobius"/>
    </source>
</evidence>
<sequence>MAEQDTQVHTQVQTNNNQQPYQMMAIPQDPIMFLVMAPFLPLILFLNAMQGMSMMPVMPRAAYQEQARTKVTSITRTGNTLDIIEKWV</sequence>
<accession>A0A6M3JZ34</accession>